<accession>A0A7J8FYW6</accession>
<comment type="caution">
    <text evidence="1">The sequence shown here is derived from an EMBL/GenBank/DDBJ whole genome shotgun (WGS) entry which is preliminary data.</text>
</comment>
<dbReference type="Proteomes" id="UP000550707">
    <property type="component" value="Unassembled WGS sequence"/>
</dbReference>
<sequence>MPGANSMRGGRAAASVSMSTGPLASCSIGCLEKILSSDMHPLILHHHFHFTKENTEARRS</sequence>
<dbReference type="EMBL" id="JACASF010000010">
    <property type="protein sequence ID" value="KAF6452993.1"/>
    <property type="molecule type" value="Genomic_DNA"/>
</dbReference>
<reference evidence="1 2" key="1">
    <citation type="journal article" date="2020" name="Nature">
        <title>Six reference-quality genomes reveal evolution of bat adaptations.</title>
        <authorList>
            <person name="Jebb D."/>
            <person name="Huang Z."/>
            <person name="Pippel M."/>
            <person name="Hughes G.M."/>
            <person name="Lavrichenko K."/>
            <person name="Devanna P."/>
            <person name="Winkler S."/>
            <person name="Jermiin L.S."/>
            <person name="Skirmuntt E.C."/>
            <person name="Katzourakis A."/>
            <person name="Burkitt-Gray L."/>
            <person name="Ray D.A."/>
            <person name="Sullivan K.A.M."/>
            <person name="Roscito J.G."/>
            <person name="Kirilenko B.M."/>
            <person name="Davalos L.M."/>
            <person name="Corthals A.P."/>
            <person name="Power M.L."/>
            <person name="Jones G."/>
            <person name="Ransome R.D."/>
            <person name="Dechmann D.K.N."/>
            <person name="Locatelli A.G."/>
            <person name="Puechmaille S.J."/>
            <person name="Fedrigo O."/>
            <person name="Jarvis E.D."/>
            <person name="Hiller M."/>
            <person name="Vernes S.C."/>
            <person name="Myers E.W."/>
            <person name="Teeling E.C."/>
        </authorList>
    </citation>
    <scope>NUCLEOTIDE SEQUENCE [LARGE SCALE GENOMIC DNA]</scope>
    <source>
        <strain evidence="1">MMolMol1</strain>
        <tissue evidence="1">Muscle</tissue>
    </source>
</reference>
<protein>
    <submittedName>
        <fullName evidence="1">Uncharacterized protein</fullName>
    </submittedName>
</protein>
<keyword evidence="2" id="KW-1185">Reference proteome</keyword>
<evidence type="ECO:0000313" key="2">
    <source>
        <dbReference type="Proteomes" id="UP000550707"/>
    </source>
</evidence>
<proteinExistence type="predicted"/>
<gene>
    <name evidence="1" type="ORF">HJG59_008268</name>
</gene>
<organism evidence="1 2">
    <name type="scientific">Molossus molossus</name>
    <name type="common">Pallas' mastiff bat</name>
    <name type="synonym">Vespertilio molossus</name>
    <dbReference type="NCBI Taxonomy" id="27622"/>
    <lineage>
        <taxon>Eukaryota</taxon>
        <taxon>Metazoa</taxon>
        <taxon>Chordata</taxon>
        <taxon>Craniata</taxon>
        <taxon>Vertebrata</taxon>
        <taxon>Euteleostomi</taxon>
        <taxon>Mammalia</taxon>
        <taxon>Eutheria</taxon>
        <taxon>Laurasiatheria</taxon>
        <taxon>Chiroptera</taxon>
        <taxon>Yangochiroptera</taxon>
        <taxon>Molossidae</taxon>
        <taxon>Molossus</taxon>
    </lineage>
</organism>
<evidence type="ECO:0000313" key="1">
    <source>
        <dbReference type="EMBL" id="KAF6452993.1"/>
    </source>
</evidence>
<dbReference type="AlphaFoldDB" id="A0A7J8FYW6"/>
<name>A0A7J8FYW6_MOLMO</name>